<sequence length="154" mass="16569">MSTFQRSRLGEGAGSCPSKLRTAGPSSACLQELERPQKRPGQCHRRAARCCQANVKSLPVAPSFWLCSAGLDRLRSLGFGDPLLKHSHRVPALLSPCLLLQPPPLAQGLGVGHCPKARASSGHRASGFELYWALADLGTRCFPEMHLGLCLNES</sequence>
<dbReference type="EMBL" id="JABWUV010000002">
    <property type="protein sequence ID" value="KAF6378704.1"/>
    <property type="molecule type" value="Genomic_DNA"/>
</dbReference>
<protein>
    <submittedName>
        <fullName evidence="2">Uncharacterized protein</fullName>
    </submittedName>
</protein>
<proteinExistence type="predicted"/>
<name>A0A7J7ZX14_MYOMY</name>
<dbReference type="Proteomes" id="UP000527355">
    <property type="component" value="Unassembled WGS sequence"/>
</dbReference>
<accession>A0A7J7ZX14</accession>
<gene>
    <name evidence="2" type="ORF">mMyoMyo1_009630</name>
</gene>
<evidence type="ECO:0000256" key="1">
    <source>
        <dbReference type="SAM" id="MobiDB-lite"/>
    </source>
</evidence>
<evidence type="ECO:0000313" key="3">
    <source>
        <dbReference type="Proteomes" id="UP000527355"/>
    </source>
</evidence>
<feature type="region of interest" description="Disordered" evidence="1">
    <location>
        <begin position="1"/>
        <end position="23"/>
    </location>
</feature>
<organism evidence="2 3">
    <name type="scientific">Myotis myotis</name>
    <name type="common">Greater mouse-eared bat</name>
    <name type="synonym">Vespertilio myotis</name>
    <dbReference type="NCBI Taxonomy" id="51298"/>
    <lineage>
        <taxon>Eukaryota</taxon>
        <taxon>Metazoa</taxon>
        <taxon>Chordata</taxon>
        <taxon>Craniata</taxon>
        <taxon>Vertebrata</taxon>
        <taxon>Euteleostomi</taxon>
        <taxon>Mammalia</taxon>
        <taxon>Eutheria</taxon>
        <taxon>Laurasiatheria</taxon>
        <taxon>Chiroptera</taxon>
        <taxon>Yangochiroptera</taxon>
        <taxon>Vespertilionidae</taxon>
        <taxon>Myotis</taxon>
    </lineage>
</organism>
<comment type="caution">
    <text evidence="2">The sequence shown here is derived from an EMBL/GenBank/DDBJ whole genome shotgun (WGS) entry which is preliminary data.</text>
</comment>
<evidence type="ECO:0000313" key="2">
    <source>
        <dbReference type="EMBL" id="KAF6378704.1"/>
    </source>
</evidence>
<reference evidence="2 3" key="1">
    <citation type="journal article" date="2020" name="Nature">
        <title>Six reference-quality genomes reveal evolution of bat adaptations.</title>
        <authorList>
            <person name="Jebb D."/>
            <person name="Huang Z."/>
            <person name="Pippel M."/>
            <person name="Hughes G.M."/>
            <person name="Lavrichenko K."/>
            <person name="Devanna P."/>
            <person name="Winkler S."/>
            <person name="Jermiin L.S."/>
            <person name="Skirmuntt E.C."/>
            <person name="Katzourakis A."/>
            <person name="Burkitt-Gray L."/>
            <person name="Ray D.A."/>
            <person name="Sullivan K.A.M."/>
            <person name="Roscito J.G."/>
            <person name="Kirilenko B.M."/>
            <person name="Davalos L.M."/>
            <person name="Corthals A.P."/>
            <person name="Power M.L."/>
            <person name="Jones G."/>
            <person name="Ransome R.D."/>
            <person name="Dechmann D.K.N."/>
            <person name="Locatelli A.G."/>
            <person name="Puechmaille S.J."/>
            <person name="Fedrigo O."/>
            <person name="Jarvis E.D."/>
            <person name="Hiller M."/>
            <person name="Vernes S.C."/>
            <person name="Myers E.W."/>
            <person name="Teeling E.C."/>
        </authorList>
    </citation>
    <scope>NUCLEOTIDE SEQUENCE [LARGE SCALE GENOMIC DNA]</scope>
    <source>
        <strain evidence="2">MMyoMyo1</strain>
        <tissue evidence="2">Flight muscle</tissue>
    </source>
</reference>
<keyword evidence="3" id="KW-1185">Reference proteome</keyword>
<dbReference type="AlphaFoldDB" id="A0A7J7ZX14"/>